<accession>A0A3P6CWJ2</accession>
<dbReference type="AlphaFoldDB" id="A0A3P6CWJ2"/>
<proteinExistence type="predicted"/>
<name>A0A3P6CWJ2_BRAOL</name>
<protein>
    <submittedName>
        <fullName evidence="1">Uncharacterized protein</fullName>
    </submittedName>
</protein>
<dbReference type="EMBL" id="LR031874">
    <property type="protein sequence ID" value="VDD18930.1"/>
    <property type="molecule type" value="Genomic_DNA"/>
</dbReference>
<evidence type="ECO:0000313" key="1">
    <source>
        <dbReference type="EMBL" id="VDD18930.1"/>
    </source>
</evidence>
<reference evidence="1" key="1">
    <citation type="submission" date="2018-11" db="EMBL/GenBank/DDBJ databases">
        <authorList>
            <consortium name="Genoscope - CEA"/>
            <person name="William W."/>
        </authorList>
    </citation>
    <scope>NUCLEOTIDE SEQUENCE</scope>
</reference>
<gene>
    <name evidence="1" type="ORF">BOLC2T06468H</name>
</gene>
<organism evidence="1">
    <name type="scientific">Brassica oleracea</name>
    <name type="common">Wild cabbage</name>
    <dbReference type="NCBI Taxonomy" id="3712"/>
    <lineage>
        <taxon>Eukaryota</taxon>
        <taxon>Viridiplantae</taxon>
        <taxon>Streptophyta</taxon>
        <taxon>Embryophyta</taxon>
        <taxon>Tracheophyta</taxon>
        <taxon>Spermatophyta</taxon>
        <taxon>Magnoliopsida</taxon>
        <taxon>eudicotyledons</taxon>
        <taxon>Gunneridae</taxon>
        <taxon>Pentapetalae</taxon>
        <taxon>rosids</taxon>
        <taxon>malvids</taxon>
        <taxon>Brassicales</taxon>
        <taxon>Brassicaceae</taxon>
        <taxon>Brassiceae</taxon>
        <taxon>Brassica</taxon>
    </lineage>
</organism>
<sequence>MFLTCAPSKTCLRYTCMFRRTTKMRSTSTRSLGLTSQIPFQTITSTSSLETSMLSPSPLLKSEDNK</sequence>